<organism evidence="7 8">
    <name type="scientific">Alkaliphilus flagellatus</name>
    <dbReference type="NCBI Taxonomy" id="2841507"/>
    <lineage>
        <taxon>Bacteria</taxon>
        <taxon>Bacillati</taxon>
        <taxon>Bacillota</taxon>
        <taxon>Clostridia</taxon>
        <taxon>Peptostreptococcales</taxon>
        <taxon>Natronincolaceae</taxon>
        <taxon>Alkaliphilus</taxon>
    </lineage>
</organism>
<dbReference type="Proteomes" id="UP000779508">
    <property type="component" value="Unassembled WGS sequence"/>
</dbReference>
<sequence length="594" mass="68295">MALDGFVVAALTHELRSKLCNGRIDKIYQPETDEIILTARSGGKNHKILLSTNSNYPKVHFTNSSKENPATPPNFCMVLRKHLLGGRIIDILQPEFERMIKLVIESHDELNILKSKELIIEMMGKHSNIILVDSETNKIIDSIKRIPFDVSRYRQVLPGLEYAMPPSQDKVNPLKIVTKDEFNSIIKSKDQRTSLYKAVYSSFTGVSPLISMEICYRSSIDENIILSNLDEEMINIIYNSFVDIINMIKTNNFNPSIYYDDTTGKYVDFSSINITHLHYYEEQSLESSSEMLENFYLQRDSKERMKQRTHDLRKSVSIKLDRLYNKLSNLNKDLKKAHEAEKYKLYGDLITANIYQVVKGQEEAELTNYYDTDYSTVIISLDKRLTPAQNAQRYFKLYAKAKTALSQVNHQIEKTKEEVNYLEQILISIDQCTHISDIEEIRTELEETGFIKRRINKKGMSSNQNKKSNYLKYMSSEGFEILVGKNNKQNDEITFKVSSKDDLWFHVKDMPGSHVILKQNDKTPGNSSILQAATLAAYYSKGKNSTKVAVDYTERRNVKKQSGAKPGMVIYDNYSTVLVDSDDKSIANILRQNL</sequence>
<evidence type="ECO:0000259" key="6">
    <source>
        <dbReference type="Pfam" id="PF05670"/>
    </source>
</evidence>
<comment type="subunit">
    <text evidence="5">Associates with stalled 50S ribosomal subunits. Binds to RqcP.</text>
</comment>
<dbReference type="InterPro" id="IPR051608">
    <property type="entry name" value="RQC_Subunit_NEMF"/>
</dbReference>
<comment type="caution">
    <text evidence="7">The sequence shown here is derived from an EMBL/GenBank/DDBJ whole genome shotgun (WGS) entry which is preliminary data.</text>
</comment>
<dbReference type="RefSeq" id="WP_216418051.1">
    <property type="nucleotide sequence ID" value="NZ_JAHLQK010000005.1"/>
</dbReference>
<feature type="domain" description="NFACT RNA-binding" evidence="6">
    <location>
        <begin position="472"/>
        <end position="568"/>
    </location>
</feature>
<keyword evidence="5" id="KW-0175">Coiled coil</keyword>
<proteinExistence type="inferred from homology"/>
<dbReference type="PANTHER" id="PTHR15239:SF6">
    <property type="entry name" value="RIBOSOME QUALITY CONTROL COMPLEX SUBUNIT NEMF"/>
    <property type="match status" value="1"/>
</dbReference>
<comment type="function">
    <text evidence="5">Key component of the ribosome quality control system (RQC), a ribosome-associated complex that mediates the extraction of incompletely synthesized nascent chains from stalled ribosomes and their subsequent degradation. RqcH recruits Ala-charged tRNA, and with RqcP directs the elongation of stalled nascent chains on 50S ribosomal subunits, leading to non-templated C-terminal alanine extensions (Ala tail). The Ala tail promotes nascent chain degradation. May add between 1 and at least 8 Ala residues. Binds to stalled 50S ribosomal subunits.</text>
</comment>
<keyword evidence="1 5" id="KW-0820">tRNA-binding</keyword>
<dbReference type="HAMAP" id="MF_00844_B">
    <property type="entry name" value="RqcH_B"/>
    <property type="match status" value="1"/>
</dbReference>
<dbReference type="InterPro" id="IPR008532">
    <property type="entry name" value="NFACT_RNA-bd"/>
</dbReference>
<evidence type="ECO:0000256" key="1">
    <source>
        <dbReference type="ARBA" id="ARBA00022555"/>
    </source>
</evidence>
<gene>
    <name evidence="5" type="primary">rqcH</name>
    <name evidence="7" type="ORF">KQI88_13090</name>
</gene>
<keyword evidence="3 5" id="KW-0694">RNA-binding</keyword>
<evidence type="ECO:0000313" key="7">
    <source>
        <dbReference type="EMBL" id="MBU5677350.1"/>
    </source>
</evidence>
<name>A0ABS6G4C7_9FIRM</name>
<feature type="coiled-coil region" evidence="5">
    <location>
        <begin position="398"/>
        <end position="425"/>
    </location>
</feature>
<evidence type="ECO:0000256" key="5">
    <source>
        <dbReference type="HAMAP-Rule" id="MF_00844"/>
    </source>
</evidence>
<feature type="coiled-coil region" evidence="5">
    <location>
        <begin position="313"/>
        <end position="340"/>
    </location>
</feature>
<dbReference type="Pfam" id="PF05833">
    <property type="entry name" value="NFACT_N"/>
    <property type="match status" value="1"/>
</dbReference>
<evidence type="ECO:0000256" key="4">
    <source>
        <dbReference type="ARBA" id="ARBA00022917"/>
    </source>
</evidence>
<keyword evidence="8" id="KW-1185">Reference proteome</keyword>
<dbReference type="EMBL" id="JAHLQK010000005">
    <property type="protein sequence ID" value="MBU5677350.1"/>
    <property type="molecule type" value="Genomic_DNA"/>
</dbReference>
<dbReference type="InterPro" id="IPR043682">
    <property type="entry name" value="RqcH_bacterial"/>
</dbReference>
<accession>A0ABS6G4C7</accession>
<evidence type="ECO:0000313" key="8">
    <source>
        <dbReference type="Proteomes" id="UP000779508"/>
    </source>
</evidence>
<evidence type="ECO:0000256" key="3">
    <source>
        <dbReference type="ARBA" id="ARBA00022884"/>
    </source>
</evidence>
<comment type="similarity">
    <text evidence="5">Belongs to the NEMF family.</text>
</comment>
<evidence type="ECO:0000256" key="2">
    <source>
        <dbReference type="ARBA" id="ARBA00022730"/>
    </source>
</evidence>
<protein>
    <recommendedName>
        <fullName evidence="5">Rqc2 homolog RqcH</fullName>
        <shortName evidence="5">RqcH</shortName>
    </recommendedName>
</protein>
<reference evidence="7 8" key="1">
    <citation type="submission" date="2021-06" db="EMBL/GenBank/DDBJ databases">
        <authorList>
            <person name="Sun Q."/>
            <person name="Li D."/>
        </authorList>
    </citation>
    <scope>NUCLEOTIDE SEQUENCE [LARGE SCALE GENOMIC DNA]</scope>
    <source>
        <strain evidence="7 8">MSJ-5</strain>
    </source>
</reference>
<dbReference type="PANTHER" id="PTHR15239">
    <property type="entry name" value="NUCLEAR EXPORT MEDIATOR FACTOR NEMF"/>
    <property type="match status" value="1"/>
</dbReference>
<keyword evidence="2 5" id="KW-0699">rRNA-binding</keyword>
<dbReference type="Pfam" id="PF05670">
    <property type="entry name" value="NFACT-R_1"/>
    <property type="match status" value="1"/>
</dbReference>
<keyword evidence="4 5" id="KW-0648">Protein biosynthesis</keyword>